<keyword evidence="2" id="KW-1185">Reference proteome</keyword>
<evidence type="ECO:0000313" key="2">
    <source>
        <dbReference type="Proteomes" id="UP000266841"/>
    </source>
</evidence>
<dbReference type="InterPro" id="IPR027417">
    <property type="entry name" value="P-loop_NTPase"/>
</dbReference>
<dbReference type="Gene3D" id="3.40.50.300">
    <property type="entry name" value="P-loop containing nucleotide triphosphate hydrolases"/>
    <property type="match status" value="1"/>
</dbReference>
<dbReference type="EMBL" id="AGNL01038720">
    <property type="protein sequence ID" value="EJK53001.1"/>
    <property type="molecule type" value="Genomic_DNA"/>
</dbReference>
<dbReference type="SUPFAM" id="SSF52540">
    <property type="entry name" value="P-loop containing nucleoside triphosphate hydrolases"/>
    <property type="match status" value="1"/>
</dbReference>
<feature type="non-terminal residue" evidence="1">
    <location>
        <position position="1"/>
    </location>
</feature>
<name>K0RVX8_THAOC</name>
<dbReference type="PANTHER" id="PTHR32301:SF6">
    <property type="entry name" value="GOLVESIN-RELATED"/>
    <property type="match status" value="1"/>
</dbReference>
<dbReference type="PANTHER" id="PTHR32301">
    <property type="entry name" value="COUNTIN RECEPTOR CNR3-RELATED"/>
    <property type="match status" value="1"/>
</dbReference>
<protein>
    <recommendedName>
        <fullName evidence="3">Sulfotransferase domain-containing protein</fullName>
    </recommendedName>
</protein>
<accession>K0RVX8</accession>
<proteinExistence type="predicted"/>
<dbReference type="eggNOG" id="ENOG502T740">
    <property type="taxonomic scope" value="Eukaryota"/>
</dbReference>
<organism evidence="1 2">
    <name type="scientific">Thalassiosira oceanica</name>
    <name type="common">Marine diatom</name>
    <dbReference type="NCBI Taxonomy" id="159749"/>
    <lineage>
        <taxon>Eukaryota</taxon>
        <taxon>Sar</taxon>
        <taxon>Stramenopiles</taxon>
        <taxon>Ochrophyta</taxon>
        <taxon>Bacillariophyta</taxon>
        <taxon>Coscinodiscophyceae</taxon>
        <taxon>Thalassiosirophycidae</taxon>
        <taxon>Thalassiosirales</taxon>
        <taxon>Thalassiosiraceae</taxon>
        <taxon>Thalassiosira</taxon>
    </lineage>
</organism>
<reference evidence="1 2" key="1">
    <citation type="journal article" date="2012" name="Genome Biol.">
        <title>Genome and low-iron response of an oceanic diatom adapted to chronic iron limitation.</title>
        <authorList>
            <person name="Lommer M."/>
            <person name="Specht M."/>
            <person name="Roy A.S."/>
            <person name="Kraemer L."/>
            <person name="Andreson R."/>
            <person name="Gutowska M.A."/>
            <person name="Wolf J."/>
            <person name="Bergner S.V."/>
            <person name="Schilhabel M.B."/>
            <person name="Klostermeier U.C."/>
            <person name="Beiko R.G."/>
            <person name="Rosenstiel P."/>
            <person name="Hippler M."/>
            <person name="Laroche J."/>
        </authorList>
    </citation>
    <scope>NUCLEOTIDE SEQUENCE [LARGE SCALE GENOMIC DNA]</scope>
    <source>
        <strain evidence="1 2">CCMP1005</strain>
    </source>
</reference>
<dbReference type="InterPro" id="IPR053259">
    <property type="entry name" value="Golvesin-related_Golgi"/>
</dbReference>
<evidence type="ECO:0000313" key="1">
    <source>
        <dbReference type="EMBL" id="EJK53001.1"/>
    </source>
</evidence>
<dbReference type="OrthoDB" id="47349at2759"/>
<gene>
    <name evidence="1" type="ORF">THAOC_27638</name>
</gene>
<dbReference type="AlphaFoldDB" id="K0RVX8"/>
<dbReference type="Proteomes" id="UP000266841">
    <property type="component" value="Unassembled WGS sequence"/>
</dbReference>
<evidence type="ECO:0008006" key="3">
    <source>
        <dbReference type="Google" id="ProtNLM"/>
    </source>
</evidence>
<sequence>LKAVKVKYRRAPPWVGKKQVMTASWMRERQAKVSSLLCLLLLVGATMRSLKNPKSGRGPIQLEHMSLRSTKHRRRLQAVDEDLQKQQMSSFFGGIYPAVDQNMFPLYLRDLDKASTESDLVFFWHIPKAAGSTMKNLMNACFDLSRAEKVRPETSMEYGRRGVLNMDTSTPIGLQQSFREGIVDSGMVDVVISNYFLGGSALFNERHYGRVFTIMRHPIELAVSLFHYRKIASWERSFREDFENMTFTDYIESDGYIGNWMTRQLTGTMPWVELTEQHLERAKALMQKKVFVGIQDQMAESIRQMRSHFGWKENAPFCAHNLLNDKINSNEHPRIPGGRGGSTWNIVAEKDKWDLQLYHMALYQFAEQRKRYPPLESADGPPPQ</sequence>
<comment type="caution">
    <text evidence="1">The sequence shown here is derived from an EMBL/GenBank/DDBJ whole genome shotgun (WGS) entry which is preliminary data.</text>
</comment>